<dbReference type="EMBL" id="JAUTXU010000138">
    <property type="protein sequence ID" value="KAK3704507.1"/>
    <property type="molecule type" value="Genomic_DNA"/>
</dbReference>
<keyword evidence="2" id="KW-1185">Reference proteome</keyword>
<protein>
    <submittedName>
        <fullName evidence="1">Uncharacterized protein</fullName>
    </submittedName>
</protein>
<dbReference type="Proteomes" id="UP001281147">
    <property type="component" value="Unassembled WGS sequence"/>
</dbReference>
<evidence type="ECO:0000313" key="1">
    <source>
        <dbReference type="EMBL" id="KAK3704507.1"/>
    </source>
</evidence>
<comment type="caution">
    <text evidence="1">The sequence shown here is derived from an EMBL/GenBank/DDBJ whole genome shotgun (WGS) entry which is preliminary data.</text>
</comment>
<accession>A0ACC3MVE5</accession>
<evidence type="ECO:0000313" key="2">
    <source>
        <dbReference type="Proteomes" id="UP001281147"/>
    </source>
</evidence>
<name>A0ACC3MVE5_9PEZI</name>
<gene>
    <name evidence="1" type="ORF">LTR37_013790</name>
</gene>
<proteinExistence type="predicted"/>
<sequence length="249" mass="28350">MPTTATMMPTTAAMWTLNRAVRRGQLTDAGRKTEAEAIRDTLPRNHDGKWGFRIYRVNYDSDKDFARFVELLTAHANLALDEDDSGDEIRHLLSWDIQDSEAELSGASIDQVRDMFNQWIDSIRGNRGSTRYARCIYADAESINSVLTGDQPGERMLQSILHPTAFVKIIDGQWELGVEQWGPEDFDDREQMRKHNEGNEGYDPVEGCRKYEVGGMKVAACMVVTRAYQTMMDSSWHAYYVRPPAIQST</sequence>
<organism evidence="1 2">
    <name type="scientific">Vermiconidia calcicola</name>
    <dbReference type="NCBI Taxonomy" id="1690605"/>
    <lineage>
        <taxon>Eukaryota</taxon>
        <taxon>Fungi</taxon>
        <taxon>Dikarya</taxon>
        <taxon>Ascomycota</taxon>
        <taxon>Pezizomycotina</taxon>
        <taxon>Dothideomycetes</taxon>
        <taxon>Dothideomycetidae</taxon>
        <taxon>Mycosphaerellales</taxon>
        <taxon>Extremaceae</taxon>
        <taxon>Vermiconidia</taxon>
    </lineage>
</organism>
<reference evidence="1" key="1">
    <citation type="submission" date="2023-07" db="EMBL/GenBank/DDBJ databases">
        <title>Black Yeasts Isolated from many extreme environments.</title>
        <authorList>
            <person name="Coleine C."/>
            <person name="Stajich J.E."/>
            <person name="Selbmann L."/>
        </authorList>
    </citation>
    <scope>NUCLEOTIDE SEQUENCE</scope>
    <source>
        <strain evidence="1">CCFEE 5714</strain>
    </source>
</reference>